<feature type="region of interest" description="Disordered" evidence="1">
    <location>
        <begin position="319"/>
        <end position="354"/>
    </location>
</feature>
<feature type="region of interest" description="Disordered" evidence="1">
    <location>
        <begin position="869"/>
        <end position="909"/>
    </location>
</feature>
<feature type="compositionally biased region" description="Polar residues" evidence="1">
    <location>
        <begin position="197"/>
        <end position="210"/>
    </location>
</feature>
<proteinExistence type="predicted"/>
<accession>A0A2N5TH45</accession>
<dbReference type="AlphaFoldDB" id="A0A2N5TH45"/>
<dbReference type="EMBL" id="PGCI01000600">
    <property type="protein sequence ID" value="PLW24813.1"/>
    <property type="molecule type" value="Genomic_DNA"/>
</dbReference>
<feature type="region of interest" description="Disordered" evidence="1">
    <location>
        <begin position="376"/>
        <end position="661"/>
    </location>
</feature>
<feature type="compositionally biased region" description="Low complexity" evidence="1">
    <location>
        <begin position="440"/>
        <end position="481"/>
    </location>
</feature>
<feature type="region of interest" description="Disordered" evidence="1">
    <location>
        <begin position="189"/>
        <end position="291"/>
    </location>
</feature>
<gene>
    <name evidence="2" type="ORF">PCASD_26538</name>
</gene>
<feature type="region of interest" description="Disordered" evidence="1">
    <location>
        <begin position="1"/>
        <end position="38"/>
    </location>
</feature>
<dbReference type="Proteomes" id="UP000235392">
    <property type="component" value="Unassembled WGS sequence"/>
</dbReference>
<feature type="compositionally biased region" description="Low complexity" evidence="1">
    <location>
        <begin position="392"/>
        <end position="405"/>
    </location>
</feature>
<feature type="compositionally biased region" description="Low complexity" evidence="1">
    <location>
        <begin position="7"/>
        <end position="23"/>
    </location>
</feature>
<feature type="compositionally biased region" description="Polar residues" evidence="1">
    <location>
        <begin position="259"/>
        <end position="283"/>
    </location>
</feature>
<reference evidence="2 3" key="1">
    <citation type="submission" date="2017-11" db="EMBL/GenBank/DDBJ databases">
        <title>De novo assembly and phasing of dikaryotic genomes from two isolates of Puccinia coronata f. sp. avenae, the causal agent of oat crown rust.</title>
        <authorList>
            <person name="Miller M.E."/>
            <person name="Zhang Y."/>
            <person name="Omidvar V."/>
            <person name="Sperschneider J."/>
            <person name="Schwessinger B."/>
            <person name="Raley C."/>
            <person name="Palmer J.M."/>
            <person name="Garnica D."/>
            <person name="Upadhyaya N."/>
            <person name="Rathjen J."/>
            <person name="Taylor J.M."/>
            <person name="Park R.F."/>
            <person name="Dodds P.N."/>
            <person name="Hirsch C.D."/>
            <person name="Kianian S.F."/>
            <person name="Figueroa M."/>
        </authorList>
    </citation>
    <scope>NUCLEOTIDE SEQUENCE [LARGE SCALE GENOMIC DNA]</scope>
    <source>
        <strain evidence="2">12SD80</strain>
    </source>
</reference>
<name>A0A2N5TH45_9BASI</name>
<organism evidence="2 3">
    <name type="scientific">Puccinia coronata f. sp. avenae</name>
    <dbReference type="NCBI Taxonomy" id="200324"/>
    <lineage>
        <taxon>Eukaryota</taxon>
        <taxon>Fungi</taxon>
        <taxon>Dikarya</taxon>
        <taxon>Basidiomycota</taxon>
        <taxon>Pucciniomycotina</taxon>
        <taxon>Pucciniomycetes</taxon>
        <taxon>Pucciniales</taxon>
        <taxon>Pucciniaceae</taxon>
        <taxon>Puccinia</taxon>
    </lineage>
</organism>
<feature type="compositionally biased region" description="Low complexity" evidence="1">
    <location>
        <begin position="869"/>
        <end position="884"/>
    </location>
</feature>
<feature type="compositionally biased region" description="Low complexity" evidence="1">
    <location>
        <begin position="607"/>
        <end position="617"/>
    </location>
</feature>
<evidence type="ECO:0000313" key="3">
    <source>
        <dbReference type="Proteomes" id="UP000235392"/>
    </source>
</evidence>
<evidence type="ECO:0000256" key="1">
    <source>
        <dbReference type="SAM" id="MobiDB-lite"/>
    </source>
</evidence>
<comment type="caution">
    <text evidence="2">The sequence shown here is derived from an EMBL/GenBank/DDBJ whole genome shotgun (WGS) entry which is preliminary data.</text>
</comment>
<sequence length="940" mass="102430">MNADQSPTPTAAKKTIKPVAKTKPAAKNKPGPKPRQYNSHYLPVTDAELQQVCAYTTTSAKGDEAFAAFQDSQACSKTARGRVYRAEEDRWLTRLRRYLTFFKGRSTSDGKMASGWPITPEKFVLWAYRDPRPTIRSLTTYLQTVEAARAATQHLFLADFPDLLAQQSLTLDIRVEDTIAHFTRLLAQEAAPKDAESSTAQPSSSTQKKASPTKLPCTRQNTTAALTLGPSKVNKSQTQQNSTSTPKASTSKTGPSTGQASATTRSSTANPQSSTMTNSLSNDDTPRATTDDNNLKARLLNASKGIITPAAIRLIRSNLQPNNTPQGTADTPQVHPNASKDNIRSQPNSIKLSLPKTQFPAQRIRIHKIDAMQGKIPYHSNNGRRPAVPRNTASTAQASTSTAKSPTISTFRAPADSPRVPAQPFTEAFTPSTAKRASVASTACQSAQTTTPQTSPTNPSEAFPKTATTTTTPQTTPVHPTQALPKIPKASSAAPTGSSSSLPPKEKQYRSSAPAASHRRRTSKEEYFPDSSEITSSTHHVPSKVSIQFKPESSQRIHSANSLPRSRLPSEEITFISGEMKPCEPTPQVSRSSAPLPQAAEAERVTSPEPTSTTTKPQSRKLSESSGDCPLALLPRSCKRIKTRQSQPSPAPAQETLPELDDHPPLECVDEQDHKLVQPPIYDQVSVFTDIRDPEIRDACLEALRRDHQNNLSTEDVLEGLSAEMEALTGAGGELASIGSKEELAECLKTYLEFWAQEGISGFPMHALKMCVWLEAMEPEVTKKEAADLSLSFDRLARLIAAGFPQDEKGSLFHYPASILHTPLCHSFFDHYGWPLPAFSDLPVHTYQTFDEIAHPRSVSPFSSIGSSLSSLPPSPSPSVEIPGLRSSDPSGSRDLESIGPDEELTGEHHQQLAFRRDSIHCPEHQQFLRNLRQFIQLLS</sequence>
<feature type="compositionally biased region" description="Low complexity" evidence="1">
    <location>
        <begin position="242"/>
        <end position="258"/>
    </location>
</feature>
<feature type="compositionally biased region" description="Low complexity" evidence="1">
    <location>
        <begin position="490"/>
        <end position="503"/>
    </location>
</feature>
<evidence type="ECO:0000313" key="2">
    <source>
        <dbReference type="EMBL" id="PLW24813.1"/>
    </source>
</evidence>
<feature type="compositionally biased region" description="Polar residues" evidence="1">
    <location>
        <begin position="551"/>
        <end position="564"/>
    </location>
</feature>
<protein>
    <submittedName>
        <fullName evidence="2">Uncharacterized protein</fullName>
    </submittedName>
</protein>